<keyword evidence="3" id="KW-1185">Reference proteome</keyword>
<feature type="region of interest" description="Disordered" evidence="1">
    <location>
        <begin position="20"/>
        <end position="64"/>
    </location>
</feature>
<proteinExistence type="predicted"/>
<name>A0A0E0EIN3_9ORYZ</name>
<evidence type="ECO:0000313" key="2">
    <source>
        <dbReference type="EnsemblPlants" id="OMERI08G04800.4"/>
    </source>
</evidence>
<evidence type="ECO:0000256" key="1">
    <source>
        <dbReference type="SAM" id="MobiDB-lite"/>
    </source>
</evidence>
<dbReference type="EnsemblPlants" id="OMERI08G04800.4">
    <property type="protein sequence ID" value="OMERI08G04800.4"/>
    <property type="gene ID" value="OMERI08G04800"/>
</dbReference>
<dbReference type="EnsemblPlants" id="OMERI08G04800.3">
    <property type="protein sequence ID" value="OMERI08G04800.3"/>
    <property type="gene ID" value="OMERI08G04800"/>
</dbReference>
<dbReference type="Gramene" id="OMERI08G04800.3">
    <property type="protein sequence ID" value="OMERI08G04800.3"/>
    <property type="gene ID" value="OMERI08G04800"/>
</dbReference>
<accession>A0A0E0EIN3</accession>
<dbReference type="AlphaFoldDB" id="A0A0E0EIN3"/>
<organism evidence="2">
    <name type="scientific">Oryza meridionalis</name>
    <dbReference type="NCBI Taxonomy" id="40149"/>
    <lineage>
        <taxon>Eukaryota</taxon>
        <taxon>Viridiplantae</taxon>
        <taxon>Streptophyta</taxon>
        <taxon>Embryophyta</taxon>
        <taxon>Tracheophyta</taxon>
        <taxon>Spermatophyta</taxon>
        <taxon>Magnoliopsida</taxon>
        <taxon>Liliopsida</taxon>
        <taxon>Poales</taxon>
        <taxon>Poaceae</taxon>
        <taxon>BOP clade</taxon>
        <taxon>Oryzoideae</taxon>
        <taxon>Oryzeae</taxon>
        <taxon>Oryzinae</taxon>
        <taxon>Oryza</taxon>
    </lineage>
</organism>
<dbReference type="Proteomes" id="UP000008021">
    <property type="component" value="Chromosome 8"/>
</dbReference>
<reference evidence="2" key="2">
    <citation type="submission" date="2018-05" db="EMBL/GenBank/DDBJ databases">
        <title>OmerRS3 (Oryza meridionalis Reference Sequence Version 3).</title>
        <authorList>
            <person name="Zhang J."/>
            <person name="Kudrna D."/>
            <person name="Lee S."/>
            <person name="Talag J."/>
            <person name="Welchert J."/>
            <person name="Wing R.A."/>
        </authorList>
    </citation>
    <scope>NUCLEOTIDE SEQUENCE [LARGE SCALE GENOMIC DNA]</scope>
    <source>
        <strain evidence="2">OR44</strain>
    </source>
</reference>
<sequence length="64" mass="6572">MSTAMAVPYRGSVSSFSISNNATTAVAVRPTSRGSAASTLRSPATTAPPFPTTPTSKDQRIEGE</sequence>
<dbReference type="Gramene" id="OMERI08G04800.4">
    <property type="protein sequence ID" value="OMERI08G04800.4"/>
    <property type="gene ID" value="OMERI08G04800"/>
</dbReference>
<evidence type="ECO:0000313" key="3">
    <source>
        <dbReference type="Proteomes" id="UP000008021"/>
    </source>
</evidence>
<reference evidence="2" key="1">
    <citation type="submission" date="2015-04" db="UniProtKB">
        <authorList>
            <consortium name="EnsemblPlants"/>
        </authorList>
    </citation>
    <scope>IDENTIFICATION</scope>
</reference>
<dbReference type="HOGENOM" id="CLU_2871498_0_0_1"/>
<dbReference type="EnsemblPlants" id="OMERI08G04800.2">
    <property type="protein sequence ID" value="OMERI08G04800.2"/>
    <property type="gene ID" value="OMERI08G04800"/>
</dbReference>
<protein>
    <submittedName>
        <fullName evidence="2">Uncharacterized protein</fullName>
    </submittedName>
</protein>
<feature type="compositionally biased region" description="Polar residues" evidence="1">
    <location>
        <begin position="32"/>
        <end position="42"/>
    </location>
</feature>
<dbReference type="Gramene" id="OMERI08G04800.2">
    <property type="protein sequence ID" value="OMERI08G04800.2"/>
    <property type="gene ID" value="OMERI08G04800"/>
</dbReference>